<protein>
    <submittedName>
        <fullName evidence="2">Hypp6905 protein</fullName>
    </submittedName>
</protein>
<accession>A0A8K0E5V4</accession>
<proteinExistence type="predicted"/>
<sequence>MEDKESRWKDDDKEFPEAKHVLRRALHETQRHIEDPTAVNEVPRKHRQPEGGRKLAVAVPEVRHAVFHWIRRKLFTGFVKMGITTAHKHAIKKQKEMYEDHDKPADQLYTQLLETIWASWADDAPALMKVPVEAPAAMGVPVEAPAAMGVPVEAPAVMEVAAPSPPAHRKATMAAPTVLRSNATLVGHSVVPLITKISDPSPPDELLARIEAEVPLRRYDADEILERIGTLTCEPPEALLRMTGLDTKDHESAVRLAHFTIRAANEIQDGQDVSKEEAAVAAAQQLSTTEPVNPNDSLAYDELDGRREP</sequence>
<dbReference type="Proteomes" id="UP000838412">
    <property type="component" value="Chromosome 12"/>
</dbReference>
<evidence type="ECO:0000313" key="3">
    <source>
        <dbReference type="Proteomes" id="UP000838412"/>
    </source>
</evidence>
<feature type="region of interest" description="Disordered" evidence="1">
    <location>
        <begin position="31"/>
        <end position="52"/>
    </location>
</feature>
<evidence type="ECO:0000313" key="2">
    <source>
        <dbReference type="EMBL" id="CAH1242623.1"/>
    </source>
</evidence>
<organism evidence="2 3">
    <name type="scientific">Branchiostoma lanceolatum</name>
    <name type="common">Common lancelet</name>
    <name type="synonym">Amphioxus lanceolatum</name>
    <dbReference type="NCBI Taxonomy" id="7740"/>
    <lineage>
        <taxon>Eukaryota</taxon>
        <taxon>Metazoa</taxon>
        <taxon>Chordata</taxon>
        <taxon>Cephalochordata</taxon>
        <taxon>Leptocardii</taxon>
        <taxon>Amphioxiformes</taxon>
        <taxon>Branchiostomatidae</taxon>
        <taxon>Branchiostoma</taxon>
    </lineage>
</organism>
<evidence type="ECO:0000256" key="1">
    <source>
        <dbReference type="SAM" id="MobiDB-lite"/>
    </source>
</evidence>
<dbReference type="EMBL" id="OV696697">
    <property type="protein sequence ID" value="CAH1242623.1"/>
    <property type="molecule type" value="Genomic_DNA"/>
</dbReference>
<dbReference type="AlphaFoldDB" id="A0A8K0E5V4"/>
<dbReference type="OrthoDB" id="10050525at2759"/>
<feature type="region of interest" description="Disordered" evidence="1">
    <location>
        <begin position="270"/>
        <end position="309"/>
    </location>
</feature>
<name>A0A8K0E5V4_BRALA</name>
<gene>
    <name evidence="2" type="primary">Hypp6905</name>
    <name evidence="2" type="ORF">BLAG_LOCUS5902</name>
</gene>
<reference evidence="2" key="1">
    <citation type="submission" date="2022-01" db="EMBL/GenBank/DDBJ databases">
        <authorList>
            <person name="Braso-Vives M."/>
        </authorList>
    </citation>
    <scope>NUCLEOTIDE SEQUENCE</scope>
</reference>
<keyword evidence="3" id="KW-1185">Reference proteome</keyword>
<feature type="compositionally biased region" description="Polar residues" evidence="1">
    <location>
        <begin position="284"/>
        <end position="296"/>
    </location>
</feature>